<sequence length="103" mass="11553">MAAAQGTLVFSGCTLVKNPSSSFLSTTFRKWLNLKKATGLDSSSDTTKDTGAGFWDKGQPDDWDYMENGEDCGQLHSSNRRKRKLWNDADCSLKFRYICESNI</sequence>
<proteinExistence type="predicted"/>
<reference evidence="4" key="1">
    <citation type="submission" date="2024-04" db="EMBL/GenBank/DDBJ databases">
        <title>Salinicola lusitanus LLJ914,a marine bacterium isolated from the Okinawa Trough.</title>
        <authorList>
            <person name="Li J."/>
        </authorList>
    </citation>
    <scope>NUCLEOTIDE SEQUENCE [LARGE SCALE GENOMIC DNA]</scope>
</reference>
<keyword evidence="4" id="KW-1185">Reference proteome</keyword>
<dbReference type="SUPFAM" id="SSF56436">
    <property type="entry name" value="C-type lectin-like"/>
    <property type="match status" value="1"/>
</dbReference>
<dbReference type="InterPro" id="IPR001304">
    <property type="entry name" value="C-type_lectin-like"/>
</dbReference>
<evidence type="ECO:0000256" key="1">
    <source>
        <dbReference type="ARBA" id="ARBA00023157"/>
    </source>
</evidence>
<evidence type="ECO:0000313" key="3">
    <source>
        <dbReference type="EMBL" id="KAK7933928.1"/>
    </source>
</evidence>
<dbReference type="InterPro" id="IPR018378">
    <property type="entry name" value="C-type_lectin_CS"/>
</dbReference>
<keyword evidence="1" id="KW-1015">Disulfide bond</keyword>
<protein>
    <recommendedName>
        <fullName evidence="2">C-type lectin domain-containing protein</fullName>
    </recommendedName>
</protein>
<comment type="caution">
    <text evidence="3">The sequence shown here is derived from an EMBL/GenBank/DDBJ whole genome shotgun (WGS) entry which is preliminary data.</text>
</comment>
<evidence type="ECO:0000259" key="2">
    <source>
        <dbReference type="PROSITE" id="PS50041"/>
    </source>
</evidence>
<feature type="domain" description="C-type lectin" evidence="2">
    <location>
        <begin position="22"/>
        <end position="100"/>
    </location>
</feature>
<dbReference type="PROSITE" id="PS00615">
    <property type="entry name" value="C_TYPE_LECTIN_1"/>
    <property type="match status" value="1"/>
</dbReference>
<dbReference type="PROSITE" id="PS50041">
    <property type="entry name" value="C_TYPE_LECTIN_2"/>
    <property type="match status" value="1"/>
</dbReference>
<evidence type="ECO:0000313" key="4">
    <source>
        <dbReference type="Proteomes" id="UP001460270"/>
    </source>
</evidence>
<name>A0AAW0Q0V4_9GOBI</name>
<gene>
    <name evidence="3" type="ORF">WMY93_004824</name>
</gene>
<dbReference type="EMBL" id="JBBPFD010000003">
    <property type="protein sequence ID" value="KAK7933928.1"/>
    <property type="molecule type" value="Genomic_DNA"/>
</dbReference>
<dbReference type="InterPro" id="IPR016186">
    <property type="entry name" value="C-type_lectin-like/link_sf"/>
</dbReference>
<accession>A0AAW0Q0V4</accession>
<organism evidence="3 4">
    <name type="scientific">Mugilogobius chulae</name>
    <name type="common">yellowstripe goby</name>
    <dbReference type="NCBI Taxonomy" id="88201"/>
    <lineage>
        <taxon>Eukaryota</taxon>
        <taxon>Metazoa</taxon>
        <taxon>Chordata</taxon>
        <taxon>Craniata</taxon>
        <taxon>Vertebrata</taxon>
        <taxon>Euteleostomi</taxon>
        <taxon>Actinopterygii</taxon>
        <taxon>Neopterygii</taxon>
        <taxon>Teleostei</taxon>
        <taxon>Neoteleostei</taxon>
        <taxon>Acanthomorphata</taxon>
        <taxon>Gobiaria</taxon>
        <taxon>Gobiiformes</taxon>
        <taxon>Gobioidei</taxon>
        <taxon>Gobiidae</taxon>
        <taxon>Gobionellinae</taxon>
        <taxon>Mugilogobius</taxon>
    </lineage>
</organism>
<dbReference type="Pfam" id="PF00059">
    <property type="entry name" value="Lectin_C"/>
    <property type="match status" value="1"/>
</dbReference>
<dbReference type="Gene3D" id="3.10.100.10">
    <property type="entry name" value="Mannose-Binding Protein A, subunit A"/>
    <property type="match status" value="1"/>
</dbReference>
<dbReference type="InterPro" id="IPR016187">
    <property type="entry name" value="CTDL_fold"/>
</dbReference>
<dbReference type="AlphaFoldDB" id="A0AAW0Q0V4"/>
<dbReference type="Proteomes" id="UP001460270">
    <property type="component" value="Unassembled WGS sequence"/>
</dbReference>